<dbReference type="PROSITE" id="PS50250">
    <property type="entry name" value="PCI"/>
    <property type="match status" value="1"/>
</dbReference>
<keyword evidence="5" id="KW-1185">Reference proteome</keyword>
<organism evidence="4 5">
    <name type="scientific">Strongylus vulgaris</name>
    <name type="common">Blood worm</name>
    <dbReference type="NCBI Taxonomy" id="40348"/>
    <lineage>
        <taxon>Eukaryota</taxon>
        <taxon>Metazoa</taxon>
        <taxon>Ecdysozoa</taxon>
        <taxon>Nematoda</taxon>
        <taxon>Chromadorea</taxon>
        <taxon>Rhabditida</taxon>
        <taxon>Rhabditina</taxon>
        <taxon>Rhabditomorpha</taxon>
        <taxon>Strongyloidea</taxon>
        <taxon>Strongylidae</taxon>
        <taxon>Strongylus</taxon>
    </lineage>
</organism>
<protein>
    <recommendedName>
        <fullName evidence="3">PCI domain-containing protein</fullName>
    </recommendedName>
</protein>
<keyword evidence="2" id="KW-0736">Signalosome</keyword>
<accession>A0A3P7IWQ2</accession>
<evidence type="ECO:0000313" key="4">
    <source>
        <dbReference type="EMBL" id="VDM68667.1"/>
    </source>
</evidence>
<dbReference type="Proteomes" id="UP000270094">
    <property type="component" value="Unassembled WGS sequence"/>
</dbReference>
<dbReference type="Pfam" id="PF01399">
    <property type="entry name" value="PCI"/>
    <property type="match status" value="1"/>
</dbReference>
<reference evidence="4 5" key="1">
    <citation type="submission" date="2018-11" db="EMBL/GenBank/DDBJ databases">
        <authorList>
            <consortium name="Pathogen Informatics"/>
        </authorList>
    </citation>
    <scope>NUCLEOTIDE SEQUENCE [LARGE SCALE GENOMIC DNA]</scope>
</reference>
<comment type="similarity">
    <text evidence="1">Belongs to the CSN7/EIF3M family. CSN7 subfamily.</text>
</comment>
<proteinExistence type="inferred from homology"/>
<dbReference type="PANTHER" id="PTHR15350:SF5">
    <property type="entry name" value="COP9 SIGNALOSOME COMPLEX SUBUNIT 7"/>
    <property type="match status" value="1"/>
</dbReference>
<name>A0A3P7IWQ2_STRVU</name>
<feature type="domain" description="PCI" evidence="3">
    <location>
        <begin position="1"/>
        <end position="141"/>
    </location>
</feature>
<evidence type="ECO:0000256" key="2">
    <source>
        <dbReference type="ARBA" id="ARBA00022790"/>
    </source>
</evidence>
<dbReference type="GO" id="GO:0008180">
    <property type="term" value="C:COP9 signalosome"/>
    <property type="evidence" value="ECO:0007669"/>
    <property type="project" value="UniProtKB-KW"/>
</dbReference>
<gene>
    <name evidence="4" type="ORF">SVUK_LOCUS3665</name>
</gene>
<dbReference type="PANTHER" id="PTHR15350">
    <property type="entry name" value="COP9 SIGNALOSOME COMPLEX SUBUNIT 7/DENDRITIC CELL PROTEIN GA17"/>
    <property type="match status" value="1"/>
</dbReference>
<evidence type="ECO:0000313" key="5">
    <source>
        <dbReference type="Proteomes" id="UP000270094"/>
    </source>
</evidence>
<sequence length="141" mass="15650">MATVAAKVLETPESAIEYAITNPRILNVSEMLTQPNIQALQQTNPTLYKTLEVFAYGTLKDLPEGVKLPSAALCKLQQLSLITLAATSTSNRQLSYTDVMQYLGIKSIRELEDVVIDAIYNKLIKARLDSKGQFIEVRAVY</sequence>
<dbReference type="InterPro" id="IPR000717">
    <property type="entry name" value="PCI_dom"/>
</dbReference>
<dbReference type="OrthoDB" id="10265275at2759"/>
<dbReference type="EMBL" id="UYYB01009625">
    <property type="protein sequence ID" value="VDM68667.1"/>
    <property type="molecule type" value="Genomic_DNA"/>
</dbReference>
<evidence type="ECO:0000259" key="3">
    <source>
        <dbReference type="PROSITE" id="PS50250"/>
    </source>
</evidence>
<dbReference type="InterPro" id="IPR045237">
    <property type="entry name" value="COPS7/eIF3m"/>
</dbReference>
<evidence type="ECO:0000256" key="1">
    <source>
        <dbReference type="ARBA" id="ARBA00008482"/>
    </source>
</evidence>
<dbReference type="AlphaFoldDB" id="A0A3P7IWQ2"/>